<protein>
    <submittedName>
        <fullName evidence="1">SDR family NAD(P)-dependent oxidoreductase</fullName>
    </submittedName>
</protein>
<dbReference type="GO" id="GO:0016491">
    <property type="term" value="F:oxidoreductase activity"/>
    <property type="evidence" value="ECO:0007669"/>
    <property type="project" value="TreeGrafter"/>
</dbReference>
<dbReference type="PANTHER" id="PTHR43544">
    <property type="entry name" value="SHORT-CHAIN DEHYDROGENASE/REDUCTASE"/>
    <property type="match status" value="1"/>
</dbReference>
<accession>A0AAW7XQV9</accession>
<evidence type="ECO:0000313" key="1">
    <source>
        <dbReference type="EMBL" id="MDO6455175.1"/>
    </source>
</evidence>
<dbReference type="Proteomes" id="UP001169862">
    <property type="component" value="Unassembled WGS sequence"/>
</dbReference>
<dbReference type="AlphaFoldDB" id="A0AAW7XQV9"/>
<dbReference type="Pfam" id="PF00106">
    <property type="entry name" value="adh_short"/>
    <property type="match status" value="1"/>
</dbReference>
<sequence>MLENFRENLNVVVVGATGGIGNAMVRALLETPRVGHVYTFSRSPISEDLKQCSQITDIGIDITNEQSVAAAAQRLDGKLVDIVIVATGLLHAQNLAPEKSIKSLTAESFQAVFMSNTLGPMLVAKHFLPLLRRNQKSVFSALSARVSSISDNRLGGWYSYRASKTALNMMLKSLAIECQRTHPQAIVVGLHPGTVDTPLSKPFQKQVKPDQLFLPHNAAESLLQVIDGLTLEDSGNLFAWDAKQISP</sequence>
<reference evidence="1" key="1">
    <citation type="submission" date="2023-07" db="EMBL/GenBank/DDBJ databases">
        <title>Genome content predicts the carbon catabolic preferences of heterotrophic bacteria.</title>
        <authorList>
            <person name="Gralka M."/>
        </authorList>
    </citation>
    <scope>NUCLEOTIDE SEQUENCE</scope>
    <source>
        <strain evidence="1">I2M16</strain>
    </source>
</reference>
<organism evidence="1 2">
    <name type="scientific">Neptunomonas phycophila</name>
    <dbReference type="NCBI Taxonomy" id="1572645"/>
    <lineage>
        <taxon>Bacteria</taxon>
        <taxon>Pseudomonadati</taxon>
        <taxon>Pseudomonadota</taxon>
        <taxon>Gammaproteobacteria</taxon>
        <taxon>Oceanospirillales</taxon>
        <taxon>Oceanospirillaceae</taxon>
        <taxon>Neptunomonas</taxon>
    </lineage>
</organism>
<dbReference type="CDD" id="cd05325">
    <property type="entry name" value="carb_red_sniffer_like_SDR_c"/>
    <property type="match status" value="1"/>
</dbReference>
<dbReference type="Gene3D" id="3.40.50.720">
    <property type="entry name" value="NAD(P)-binding Rossmann-like Domain"/>
    <property type="match status" value="1"/>
</dbReference>
<comment type="caution">
    <text evidence="1">The sequence shown here is derived from an EMBL/GenBank/DDBJ whole genome shotgun (WGS) entry which is preliminary data.</text>
</comment>
<dbReference type="InterPro" id="IPR002347">
    <property type="entry name" value="SDR_fam"/>
</dbReference>
<evidence type="ECO:0000313" key="2">
    <source>
        <dbReference type="Proteomes" id="UP001169862"/>
    </source>
</evidence>
<dbReference type="RefSeq" id="WP_075171712.1">
    <property type="nucleotide sequence ID" value="NZ_CAXHZV010000020.1"/>
</dbReference>
<dbReference type="GeneID" id="89455708"/>
<dbReference type="EMBL" id="JAUOPG010000013">
    <property type="protein sequence ID" value="MDO6455175.1"/>
    <property type="molecule type" value="Genomic_DNA"/>
</dbReference>
<dbReference type="GO" id="GO:0005737">
    <property type="term" value="C:cytoplasm"/>
    <property type="evidence" value="ECO:0007669"/>
    <property type="project" value="TreeGrafter"/>
</dbReference>
<gene>
    <name evidence="1" type="ORF">Q4490_16555</name>
</gene>
<dbReference type="InterPro" id="IPR036291">
    <property type="entry name" value="NAD(P)-bd_dom_sf"/>
</dbReference>
<dbReference type="SUPFAM" id="SSF51735">
    <property type="entry name" value="NAD(P)-binding Rossmann-fold domains"/>
    <property type="match status" value="1"/>
</dbReference>
<dbReference type="PRINTS" id="PR00081">
    <property type="entry name" value="GDHRDH"/>
</dbReference>
<name>A0AAW7XQV9_9GAMM</name>
<dbReference type="InterPro" id="IPR051468">
    <property type="entry name" value="Fungal_SecMetab_SDRs"/>
</dbReference>
<dbReference type="PANTHER" id="PTHR43544:SF12">
    <property type="entry name" value="NAD(P)-BINDING ROSSMANN-FOLD SUPERFAMILY PROTEIN"/>
    <property type="match status" value="1"/>
</dbReference>
<proteinExistence type="predicted"/>